<evidence type="ECO:0000259" key="8">
    <source>
        <dbReference type="PROSITE" id="PS50234"/>
    </source>
</evidence>
<dbReference type="InterPro" id="IPR001841">
    <property type="entry name" value="Znf_RING"/>
</dbReference>
<sequence length="597" mass="66356">MEPGQGTALFTAECSHSFHFNCITSYVKHGNQICPICRAQWKDMPFHNPTTSDLSHGTEINIINPVDWPQVNAIPTILPRVPFRTNSFRHIIQTSEPSVFNDDDFVDPQPDFPSNNSIFKSIDIKTYPEVSAVQQSTSQENFNILINLKAHVTSENHASNAHISRAPIDLVTVLDVSGSMTGTKIELLKRAMGFVIENLGSSDRLSVISFSSTAQRLFPLRRMTDSGRELALQAVNRLRAGGETNILEGLRKGAKVIEDRRQKNLVCSIMLLSDGQDSYRNSTHLQQDLSLQIPVHTFGFGTDHDPVLLHSISESCMGTFSFIEAEGVIQDAFAQCIGGLLSVVVQDLQVHVQAVHPDLRLGQIKAGSYDTRLINDNRAGFINVGDLYADEERDFLVLVNVPAVGKDSSNETNLVNVWCVYKDPFSKETMTTEVKEVKIHRPAIVEEEWVVVSIEVDRQRNRLQAAEAMEEARAAAERSDLSSAWSILENCRRVISETTSSRAGDQFSVALDAELEEVRVRMANMRTYKSSGRAYALSGISSHSRQRATTRGDSTEGTSLVHAYQTPSMFKMVNRSQMSTHPIVRPPNSFTESNQSS</sequence>
<dbReference type="InterPro" id="IPR002035">
    <property type="entry name" value="VWF_A"/>
</dbReference>
<evidence type="ECO:0000256" key="1">
    <source>
        <dbReference type="ARBA" id="ARBA00004906"/>
    </source>
</evidence>
<organism evidence="9 10">
    <name type="scientific">Macleaya cordata</name>
    <name type="common">Five-seeded plume-poppy</name>
    <name type="synonym">Bocconia cordata</name>
    <dbReference type="NCBI Taxonomy" id="56857"/>
    <lineage>
        <taxon>Eukaryota</taxon>
        <taxon>Viridiplantae</taxon>
        <taxon>Streptophyta</taxon>
        <taxon>Embryophyta</taxon>
        <taxon>Tracheophyta</taxon>
        <taxon>Spermatophyta</taxon>
        <taxon>Magnoliopsida</taxon>
        <taxon>Ranunculales</taxon>
        <taxon>Papaveraceae</taxon>
        <taxon>Papaveroideae</taxon>
        <taxon>Macleaya</taxon>
    </lineage>
</organism>
<keyword evidence="2" id="KW-0479">Metal-binding</keyword>
<evidence type="ECO:0000256" key="4">
    <source>
        <dbReference type="ARBA" id="ARBA00022786"/>
    </source>
</evidence>
<dbReference type="PROSITE" id="PS50089">
    <property type="entry name" value="ZF_RING_2"/>
    <property type="match status" value="1"/>
</dbReference>
<feature type="domain" description="VWFA" evidence="8">
    <location>
        <begin position="169"/>
        <end position="337"/>
    </location>
</feature>
<dbReference type="PROSITE" id="PS50234">
    <property type="entry name" value="VWFA"/>
    <property type="match status" value="1"/>
</dbReference>
<evidence type="ECO:0000313" key="9">
    <source>
        <dbReference type="EMBL" id="OVA20308.1"/>
    </source>
</evidence>
<comment type="pathway">
    <text evidence="1">Protein modification; protein ubiquitination.</text>
</comment>
<evidence type="ECO:0000259" key="7">
    <source>
        <dbReference type="PROSITE" id="PS50089"/>
    </source>
</evidence>
<dbReference type="InterPro" id="IPR036465">
    <property type="entry name" value="vWFA_dom_sf"/>
</dbReference>
<dbReference type="InterPro" id="IPR051266">
    <property type="entry name" value="CLCR"/>
</dbReference>
<evidence type="ECO:0000256" key="2">
    <source>
        <dbReference type="ARBA" id="ARBA00022723"/>
    </source>
</evidence>
<dbReference type="Pfam" id="PF12678">
    <property type="entry name" value="zf-rbx1"/>
    <property type="match status" value="1"/>
</dbReference>
<accession>A0A200RC60</accession>
<dbReference type="OMA" id="ILNHTIC"/>
<dbReference type="AlphaFoldDB" id="A0A200RC60"/>
<comment type="caution">
    <text evidence="9">The sequence shown here is derived from an EMBL/GenBank/DDBJ whole genome shotgun (WGS) entry which is preliminary data.</text>
</comment>
<dbReference type="PANTHER" id="PTHR10579">
    <property type="entry name" value="CALCIUM-ACTIVATED CHLORIDE CHANNEL REGULATOR"/>
    <property type="match status" value="1"/>
</dbReference>
<dbReference type="InterPro" id="IPR032838">
    <property type="entry name" value="Vwaint_dom"/>
</dbReference>
<dbReference type="Proteomes" id="UP000195402">
    <property type="component" value="Unassembled WGS sequence"/>
</dbReference>
<gene>
    <name evidence="9" type="ORF">BVC80_157g115</name>
</gene>
<evidence type="ECO:0000313" key="10">
    <source>
        <dbReference type="Proteomes" id="UP000195402"/>
    </source>
</evidence>
<dbReference type="Gene3D" id="3.40.50.410">
    <property type="entry name" value="von Willebrand factor, type A domain"/>
    <property type="match status" value="1"/>
</dbReference>
<dbReference type="SUPFAM" id="SSF57850">
    <property type="entry name" value="RING/U-box"/>
    <property type="match status" value="1"/>
</dbReference>
<evidence type="ECO:0000256" key="3">
    <source>
        <dbReference type="ARBA" id="ARBA00022771"/>
    </source>
</evidence>
<dbReference type="Pfam" id="PF00092">
    <property type="entry name" value="VWA"/>
    <property type="match status" value="1"/>
</dbReference>
<dbReference type="PANTHER" id="PTHR10579:SF43">
    <property type="entry name" value="ZINC FINGER (C3HC4-TYPE RING FINGER) FAMILY PROTEIN"/>
    <property type="match status" value="1"/>
</dbReference>
<keyword evidence="10" id="KW-1185">Reference proteome</keyword>
<keyword evidence="5" id="KW-0862">Zinc</keyword>
<dbReference type="EMBL" id="MVGT01000143">
    <property type="protein sequence ID" value="OVA20308.1"/>
    <property type="molecule type" value="Genomic_DNA"/>
</dbReference>
<dbReference type="InParanoid" id="A0A200RC60"/>
<name>A0A200RC60_MACCD</name>
<dbReference type="OrthoDB" id="687730at2759"/>
<dbReference type="SMART" id="SM00327">
    <property type="entry name" value="VWA"/>
    <property type="match status" value="1"/>
</dbReference>
<dbReference type="STRING" id="56857.A0A200RC60"/>
<evidence type="ECO:0000256" key="5">
    <source>
        <dbReference type="ARBA" id="ARBA00022833"/>
    </source>
</evidence>
<dbReference type="GO" id="GO:0008270">
    <property type="term" value="F:zinc ion binding"/>
    <property type="evidence" value="ECO:0007669"/>
    <property type="project" value="UniProtKB-KW"/>
</dbReference>
<dbReference type="Pfam" id="PF14624">
    <property type="entry name" value="Vwaint"/>
    <property type="match status" value="1"/>
</dbReference>
<keyword evidence="3 6" id="KW-0863">Zinc-finger</keyword>
<evidence type="ECO:0000256" key="6">
    <source>
        <dbReference type="PROSITE-ProRule" id="PRU00175"/>
    </source>
</evidence>
<proteinExistence type="predicted"/>
<dbReference type="SUPFAM" id="SSF53300">
    <property type="entry name" value="vWA-like"/>
    <property type="match status" value="1"/>
</dbReference>
<dbReference type="CDD" id="cd01466">
    <property type="entry name" value="vWA_C3HC4_type"/>
    <property type="match status" value="1"/>
</dbReference>
<dbReference type="InterPro" id="IPR024766">
    <property type="entry name" value="Znf_RING_H2"/>
</dbReference>
<protein>
    <submittedName>
        <fullName evidence="9">Zinc finger protein</fullName>
    </submittedName>
</protein>
<reference evidence="9 10" key="1">
    <citation type="journal article" date="2017" name="Mol. Plant">
        <title>The Genome of Medicinal Plant Macleaya cordata Provides New Insights into Benzylisoquinoline Alkaloids Metabolism.</title>
        <authorList>
            <person name="Liu X."/>
            <person name="Liu Y."/>
            <person name="Huang P."/>
            <person name="Ma Y."/>
            <person name="Qing Z."/>
            <person name="Tang Q."/>
            <person name="Cao H."/>
            <person name="Cheng P."/>
            <person name="Zheng Y."/>
            <person name="Yuan Z."/>
            <person name="Zhou Y."/>
            <person name="Liu J."/>
            <person name="Tang Z."/>
            <person name="Zhuo Y."/>
            <person name="Zhang Y."/>
            <person name="Yu L."/>
            <person name="Huang J."/>
            <person name="Yang P."/>
            <person name="Peng Q."/>
            <person name="Zhang J."/>
            <person name="Jiang W."/>
            <person name="Zhang Z."/>
            <person name="Lin K."/>
            <person name="Ro D.K."/>
            <person name="Chen X."/>
            <person name="Xiong X."/>
            <person name="Shang Y."/>
            <person name="Huang S."/>
            <person name="Zeng J."/>
        </authorList>
    </citation>
    <scope>NUCLEOTIDE SEQUENCE [LARGE SCALE GENOMIC DNA]</scope>
    <source>
        <strain evidence="10">cv. BLH2017</strain>
        <tissue evidence="9">Root</tissue>
    </source>
</reference>
<dbReference type="Gene3D" id="3.30.40.10">
    <property type="entry name" value="Zinc/RING finger domain, C3HC4 (zinc finger)"/>
    <property type="match status" value="1"/>
</dbReference>
<keyword evidence="4" id="KW-0833">Ubl conjugation pathway</keyword>
<feature type="domain" description="RING-type" evidence="7">
    <location>
        <begin position="13"/>
        <end position="38"/>
    </location>
</feature>
<dbReference type="InterPro" id="IPR013083">
    <property type="entry name" value="Znf_RING/FYVE/PHD"/>
</dbReference>